<evidence type="ECO:0000313" key="2">
    <source>
        <dbReference type="Proteomes" id="UP001202328"/>
    </source>
</evidence>
<organism evidence="1 2">
    <name type="scientific">Papaver atlanticum</name>
    <dbReference type="NCBI Taxonomy" id="357466"/>
    <lineage>
        <taxon>Eukaryota</taxon>
        <taxon>Viridiplantae</taxon>
        <taxon>Streptophyta</taxon>
        <taxon>Embryophyta</taxon>
        <taxon>Tracheophyta</taxon>
        <taxon>Spermatophyta</taxon>
        <taxon>Magnoliopsida</taxon>
        <taxon>Ranunculales</taxon>
        <taxon>Papaveraceae</taxon>
        <taxon>Papaveroideae</taxon>
        <taxon>Papaver</taxon>
    </lineage>
</organism>
<keyword evidence="2" id="KW-1185">Reference proteome</keyword>
<sequence length="137" mass="15268">MHTYKLETGADDADMAYRVVAYHISHLGPFLLKNKLLLVKYLLANRRKDGYSRSVRFQETDELNGGGSGLPDNLYVFVRLTVFSSQESDSGPEAVELLAREIIEVATPGKVQETEMDRAKEATGSTVLTNLESREIC</sequence>
<accession>A0AAD4XHM0</accession>
<name>A0AAD4XHM0_9MAGN</name>
<gene>
    <name evidence="1" type="ORF">MKW98_021423</name>
</gene>
<dbReference type="EMBL" id="JAJJMB010008983">
    <property type="protein sequence ID" value="KAI3917661.1"/>
    <property type="molecule type" value="Genomic_DNA"/>
</dbReference>
<evidence type="ECO:0000313" key="1">
    <source>
        <dbReference type="EMBL" id="KAI3917661.1"/>
    </source>
</evidence>
<proteinExistence type="predicted"/>
<protein>
    <submittedName>
        <fullName evidence="1">Uncharacterized protein</fullName>
    </submittedName>
</protein>
<dbReference type="AlphaFoldDB" id="A0AAD4XHM0"/>
<dbReference type="Proteomes" id="UP001202328">
    <property type="component" value="Unassembled WGS sequence"/>
</dbReference>
<reference evidence="1" key="1">
    <citation type="submission" date="2022-04" db="EMBL/GenBank/DDBJ databases">
        <title>A functionally conserved STORR gene fusion in Papaver species that diverged 16.8 million years ago.</title>
        <authorList>
            <person name="Catania T."/>
        </authorList>
    </citation>
    <scope>NUCLEOTIDE SEQUENCE</scope>
    <source>
        <strain evidence="1">S-188037</strain>
    </source>
</reference>
<comment type="caution">
    <text evidence="1">The sequence shown here is derived from an EMBL/GenBank/DDBJ whole genome shotgun (WGS) entry which is preliminary data.</text>
</comment>